<sequence>MSKRNSEDNDCDDNNRQNKRNKNQGYCRLIPCSSGELDSTRALSIANGIAESVEKRDDETIISHWIDGLVENYPANFIQHVLGFLSSEQCRYVYRLWSDTTCTESEESTACRQTVATGNRPVDTGVSCVHWRYQLAVPQEKVD</sequence>
<comment type="caution">
    <text evidence="1">The sequence shown here is derived from an EMBL/GenBank/DDBJ whole genome shotgun (WGS) entry which is preliminary data.</text>
</comment>
<name>D3AX85_HETP5</name>
<dbReference type="AlphaFoldDB" id="D3AX85"/>
<organism evidence="1 2">
    <name type="scientific">Heterostelium pallidum (strain ATCC 26659 / Pp 5 / PN500)</name>
    <name type="common">Cellular slime mold</name>
    <name type="synonym">Polysphondylium pallidum</name>
    <dbReference type="NCBI Taxonomy" id="670386"/>
    <lineage>
        <taxon>Eukaryota</taxon>
        <taxon>Amoebozoa</taxon>
        <taxon>Evosea</taxon>
        <taxon>Eumycetozoa</taxon>
        <taxon>Dictyostelia</taxon>
        <taxon>Acytosteliales</taxon>
        <taxon>Acytosteliaceae</taxon>
        <taxon>Heterostelium</taxon>
    </lineage>
</organism>
<evidence type="ECO:0000313" key="2">
    <source>
        <dbReference type="Proteomes" id="UP000001396"/>
    </source>
</evidence>
<evidence type="ECO:0000313" key="1">
    <source>
        <dbReference type="EMBL" id="EFA86154.1"/>
    </source>
</evidence>
<protein>
    <submittedName>
        <fullName evidence="1">Uncharacterized protein</fullName>
    </submittedName>
</protein>
<keyword evidence="2" id="KW-1185">Reference proteome</keyword>
<dbReference type="InParanoid" id="D3AX85"/>
<accession>D3AX85</accession>
<dbReference type="EMBL" id="ADBJ01000003">
    <property type="protein sequence ID" value="EFA86154.1"/>
    <property type="molecule type" value="Genomic_DNA"/>
</dbReference>
<reference evidence="1 2" key="1">
    <citation type="journal article" date="2011" name="Genome Res.">
        <title>Phylogeny-wide analysis of social amoeba genomes highlights ancient origins for complex intercellular communication.</title>
        <authorList>
            <person name="Heidel A.J."/>
            <person name="Lawal H.M."/>
            <person name="Felder M."/>
            <person name="Schilde C."/>
            <person name="Helps N.R."/>
            <person name="Tunggal B."/>
            <person name="Rivero F."/>
            <person name="John U."/>
            <person name="Schleicher M."/>
            <person name="Eichinger L."/>
            <person name="Platzer M."/>
            <person name="Noegel A.A."/>
            <person name="Schaap P."/>
            <person name="Gloeckner G."/>
        </authorList>
    </citation>
    <scope>NUCLEOTIDE SEQUENCE [LARGE SCALE GENOMIC DNA]</scope>
    <source>
        <strain evidence="2">ATCC 26659 / Pp 5 / PN500</strain>
    </source>
</reference>
<proteinExistence type="predicted"/>
<dbReference type="Proteomes" id="UP000001396">
    <property type="component" value="Unassembled WGS sequence"/>
</dbReference>
<dbReference type="RefSeq" id="XP_020438259.1">
    <property type="nucleotide sequence ID" value="XM_020571736.1"/>
</dbReference>
<gene>
    <name evidence="1" type="ORF">PPL_00716</name>
</gene>
<dbReference type="GeneID" id="31356247"/>